<name>A0A2T6ZEQ0_TUBBO</name>
<evidence type="ECO:0000313" key="1">
    <source>
        <dbReference type="EMBL" id="PUU73965.1"/>
    </source>
</evidence>
<sequence length="243" mass="27261">MLTFINRLFVSRVGGKPFHSSITAVRLAHTGSSPYTIFPTTRNITQPLSFGVDRHANLIRKGPQEENRRDLCSYTHNFVIDSEEDKVDTTDIKREIMRLIAAKTGIPHLSKVPMAEAKKMVRKCPGFIYGSKKRTIVPSPVSYGAEARWIYFLVLSTFRSTYLSTEASEALGLKQDGESTITIAGRPYPVCRAPQDSPISNINVLGTGFFMMNGVKKVENYATGRVQLFFSELDNQDAVFELW</sequence>
<proteinExistence type="predicted"/>
<dbReference type="EMBL" id="NESQ01000331">
    <property type="protein sequence ID" value="PUU73965.1"/>
    <property type="molecule type" value="Genomic_DNA"/>
</dbReference>
<accession>A0A2T6ZEQ0</accession>
<evidence type="ECO:0000313" key="2">
    <source>
        <dbReference type="Proteomes" id="UP000244722"/>
    </source>
</evidence>
<dbReference type="STRING" id="42251.A0A2T6ZEQ0"/>
<comment type="caution">
    <text evidence="1">The sequence shown here is derived from an EMBL/GenBank/DDBJ whole genome shotgun (WGS) entry which is preliminary data.</text>
</comment>
<gene>
    <name evidence="1" type="ORF">B9Z19DRAFT_1134107</name>
</gene>
<organism evidence="1 2">
    <name type="scientific">Tuber borchii</name>
    <name type="common">White truffle</name>
    <dbReference type="NCBI Taxonomy" id="42251"/>
    <lineage>
        <taxon>Eukaryota</taxon>
        <taxon>Fungi</taxon>
        <taxon>Dikarya</taxon>
        <taxon>Ascomycota</taxon>
        <taxon>Pezizomycotina</taxon>
        <taxon>Pezizomycetes</taxon>
        <taxon>Pezizales</taxon>
        <taxon>Tuberaceae</taxon>
        <taxon>Tuber</taxon>
    </lineage>
</organism>
<dbReference type="Proteomes" id="UP000244722">
    <property type="component" value="Unassembled WGS sequence"/>
</dbReference>
<protein>
    <submittedName>
        <fullName evidence="1">Uncharacterized protein</fullName>
    </submittedName>
</protein>
<keyword evidence="2" id="KW-1185">Reference proteome</keyword>
<dbReference type="AlphaFoldDB" id="A0A2T6ZEQ0"/>
<reference evidence="1 2" key="1">
    <citation type="submission" date="2017-04" db="EMBL/GenBank/DDBJ databases">
        <title>Draft genome sequence of Tuber borchii Vittad., a whitish edible truffle.</title>
        <authorList>
            <consortium name="DOE Joint Genome Institute"/>
            <person name="Murat C."/>
            <person name="Kuo A."/>
            <person name="Barry K.W."/>
            <person name="Clum A."/>
            <person name="Dockter R.B."/>
            <person name="Fauchery L."/>
            <person name="Iotti M."/>
            <person name="Kohler A."/>
            <person name="Labutti K."/>
            <person name="Lindquist E.A."/>
            <person name="Lipzen A."/>
            <person name="Ohm R.A."/>
            <person name="Wang M."/>
            <person name="Grigoriev I.V."/>
            <person name="Zambonelli A."/>
            <person name="Martin F.M."/>
        </authorList>
    </citation>
    <scope>NUCLEOTIDE SEQUENCE [LARGE SCALE GENOMIC DNA]</scope>
    <source>
        <strain evidence="1 2">Tbo3840</strain>
    </source>
</reference>